<comment type="caution">
    <text evidence="2">The sequence shown here is derived from an EMBL/GenBank/DDBJ whole genome shotgun (WGS) entry which is preliminary data.</text>
</comment>
<dbReference type="EMBL" id="JAFNEN010000185">
    <property type="protein sequence ID" value="KAG8190360.1"/>
    <property type="molecule type" value="Genomic_DNA"/>
</dbReference>
<reference evidence="2 3" key="1">
    <citation type="journal article" date="2022" name="Nat. Ecol. Evol.">
        <title>A masculinizing supergene underlies an exaggerated male reproductive morph in a spider.</title>
        <authorList>
            <person name="Hendrickx F."/>
            <person name="De Corte Z."/>
            <person name="Sonet G."/>
            <person name="Van Belleghem S.M."/>
            <person name="Kostlbacher S."/>
            <person name="Vangestel C."/>
        </authorList>
    </citation>
    <scope>NUCLEOTIDE SEQUENCE [LARGE SCALE GENOMIC DNA]</scope>
    <source>
        <strain evidence="2">W744_W776</strain>
    </source>
</reference>
<evidence type="ECO:0000256" key="1">
    <source>
        <dbReference type="SAM" id="MobiDB-lite"/>
    </source>
</evidence>
<feature type="region of interest" description="Disordered" evidence="1">
    <location>
        <begin position="72"/>
        <end position="119"/>
    </location>
</feature>
<gene>
    <name evidence="2" type="ORF">JTE90_022007</name>
</gene>
<sequence>MKQNQSITKERIYVGPSLRKNSQLNQALCVCGSRKCHHKGHIHDSDLSLTKLEDNHIPILPDITQSVHHVHKPTFHAKSTRSKSWDRLDDKRKTDSTFGTTDLEKDLKTSNSLPSLTNPFPRRVPAALLAAINERLGPDVHPEDTIVVEMSSAGHSSSKMRHAFTVQELQEVVSRYEEQVGRKVKPIPLESVLDADDDGPITFEIRHGRERNIFKLPAAKLKNNKKWQVTFTIGKNQKSLLAK</sequence>
<feature type="compositionally biased region" description="Basic residues" evidence="1">
    <location>
        <begin position="72"/>
        <end position="81"/>
    </location>
</feature>
<evidence type="ECO:0000313" key="3">
    <source>
        <dbReference type="Proteomes" id="UP000827092"/>
    </source>
</evidence>
<accession>A0AAV6V0W9</accession>
<feature type="compositionally biased region" description="Polar residues" evidence="1">
    <location>
        <begin position="109"/>
        <end position="118"/>
    </location>
</feature>
<protein>
    <submittedName>
        <fullName evidence="2">Uncharacterized protein</fullName>
    </submittedName>
</protein>
<organism evidence="2 3">
    <name type="scientific">Oedothorax gibbosus</name>
    <dbReference type="NCBI Taxonomy" id="931172"/>
    <lineage>
        <taxon>Eukaryota</taxon>
        <taxon>Metazoa</taxon>
        <taxon>Ecdysozoa</taxon>
        <taxon>Arthropoda</taxon>
        <taxon>Chelicerata</taxon>
        <taxon>Arachnida</taxon>
        <taxon>Araneae</taxon>
        <taxon>Araneomorphae</taxon>
        <taxon>Entelegynae</taxon>
        <taxon>Araneoidea</taxon>
        <taxon>Linyphiidae</taxon>
        <taxon>Erigoninae</taxon>
        <taxon>Oedothorax</taxon>
    </lineage>
</organism>
<dbReference type="AlphaFoldDB" id="A0AAV6V0W9"/>
<keyword evidence="3" id="KW-1185">Reference proteome</keyword>
<name>A0AAV6V0W9_9ARAC</name>
<dbReference type="Proteomes" id="UP000827092">
    <property type="component" value="Unassembled WGS sequence"/>
</dbReference>
<proteinExistence type="predicted"/>
<feature type="compositionally biased region" description="Basic and acidic residues" evidence="1">
    <location>
        <begin position="83"/>
        <end position="95"/>
    </location>
</feature>
<evidence type="ECO:0000313" key="2">
    <source>
        <dbReference type="EMBL" id="KAG8190360.1"/>
    </source>
</evidence>